<gene>
    <name evidence="1" type="ORF">PEVE_00006109</name>
</gene>
<evidence type="ECO:0000313" key="1">
    <source>
        <dbReference type="EMBL" id="CAH3167609.1"/>
    </source>
</evidence>
<sequence>MVDELIQEEKLNRCHGCAIQHPSQRQHSCVMMGKEDSWLYYREDVVEKIDLNAVLNNVERVCKALGFKLGQSWKVYVSELPKMPWTSIFLASLEFYLHLPSNSSLDKFPNNTLTEYHVGLPQTVSLTGDWEVALTEIHYPHSWNNVQGNFGNRFFLRNQELSGVWEVLIIPPGHYSSIEDILSKMKGLIENVKRFNNDVTFSYDTFTRKVTVHLQNNVELFFGNIGFLLGFSPEEIISNTSTAERQVDLEYGFHDLLIYCDIIQSQYVGDALAPLLRIVPVEGKVGERVSKSFLHPQYLPVSRKQFETVEVDINTDTGESCTSVLLR</sequence>
<protein>
    <submittedName>
        <fullName evidence="1">Uncharacterized protein</fullName>
    </submittedName>
</protein>
<comment type="caution">
    <text evidence="1">The sequence shown here is derived from an EMBL/GenBank/DDBJ whole genome shotgun (WGS) entry which is preliminary data.</text>
</comment>
<dbReference type="EMBL" id="CALNXI010001394">
    <property type="protein sequence ID" value="CAH3167609.1"/>
    <property type="molecule type" value="Genomic_DNA"/>
</dbReference>
<reference evidence="1 2" key="1">
    <citation type="submission" date="2022-05" db="EMBL/GenBank/DDBJ databases">
        <authorList>
            <consortium name="Genoscope - CEA"/>
            <person name="William W."/>
        </authorList>
    </citation>
    <scope>NUCLEOTIDE SEQUENCE [LARGE SCALE GENOMIC DNA]</scope>
</reference>
<proteinExistence type="predicted"/>
<accession>A0ABN8QN15</accession>
<dbReference type="Proteomes" id="UP001159427">
    <property type="component" value="Unassembled WGS sequence"/>
</dbReference>
<name>A0ABN8QN15_9CNID</name>
<evidence type="ECO:0000313" key="2">
    <source>
        <dbReference type="Proteomes" id="UP001159427"/>
    </source>
</evidence>
<keyword evidence="2" id="KW-1185">Reference proteome</keyword>
<organism evidence="1 2">
    <name type="scientific">Porites evermanni</name>
    <dbReference type="NCBI Taxonomy" id="104178"/>
    <lineage>
        <taxon>Eukaryota</taxon>
        <taxon>Metazoa</taxon>
        <taxon>Cnidaria</taxon>
        <taxon>Anthozoa</taxon>
        <taxon>Hexacorallia</taxon>
        <taxon>Scleractinia</taxon>
        <taxon>Fungiina</taxon>
        <taxon>Poritidae</taxon>
        <taxon>Porites</taxon>
    </lineage>
</organism>